<dbReference type="InterPro" id="IPR000979">
    <property type="entry name" value="Phosphodiesterase_MJ0936/Vps29"/>
</dbReference>
<evidence type="ECO:0000256" key="2">
    <source>
        <dbReference type="RuleBase" id="RU362039"/>
    </source>
</evidence>
<dbReference type="GO" id="GO:0046872">
    <property type="term" value="F:metal ion binding"/>
    <property type="evidence" value="ECO:0007669"/>
    <property type="project" value="UniProtKB-KW"/>
</dbReference>
<gene>
    <name evidence="4" type="ORF">HGG79_07105</name>
</gene>
<accession>A0A923J000</accession>
<proteinExistence type="inferred from homology"/>
<evidence type="ECO:0000313" key="5">
    <source>
        <dbReference type="Proteomes" id="UP000563151"/>
    </source>
</evidence>
<feature type="domain" description="Calcineurin-like phosphoesterase" evidence="3">
    <location>
        <begin position="4"/>
        <end position="143"/>
    </location>
</feature>
<dbReference type="InterPro" id="IPR024654">
    <property type="entry name" value="Calcineurin-like_PHP_lpxH"/>
</dbReference>
<dbReference type="RefSeq" id="WP_035148852.1">
    <property type="nucleotide sequence ID" value="NZ_JAAZWO010000006.1"/>
</dbReference>
<dbReference type="InterPro" id="IPR029052">
    <property type="entry name" value="Metallo-depent_PP-like"/>
</dbReference>
<reference evidence="4 5" key="1">
    <citation type="submission" date="2020-04" db="EMBL/GenBank/DDBJ databases">
        <title>Genomic insights into acetone-butanol-ethanol (ABE) fermentation by sequencing solventogenic clostridia strains.</title>
        <authorList>
            <person name="Brown S."/>
        </authorList>
    </citation>
    <scope>NUCLEOTIDE SEQUENCE [LARGE SCALE GENOMIC DNA]</scope>
    <source>
        <strain evidence="4 5">DJ011</strain>
    </source>
</reference>
<dbReference type="AlphaFoldDB" id="A0A923J000"/>
<sequence length="157" mass="17840">MIKKIGVISDTHGFLRDEFIEELKKVDMIIHAGDVDNEKIIEELNKLCSKLVIVRGNCDKGKLKEKLPFSDIIEFEGKYIYVIHDINTMDIDPEAAGIDIVIFGHSHKAYEIEKGNILYINPGGAGPRRFSLPISMAILTFENDKYTVEFKYSNIYG</sequence>
<dbReference type="GO" id="GO:0016787">
    <property type="term" value="F:hydrolase activity"/>
    <property type="evidence" value="ECO:0007669"/>
    <property type="project" value="UniProtKB-UniRule"/>
</dbReference>
<organism evidence="4 5">
    <name type="scientific">Clostridium tetanomorphum</name>
    <dbReference type="NCBI Taxonomy" id="1553"/>
    <lineage>
        <taxon>Bacteria</taxon>
        <taxon>Bacillati</taxon>
        <taxon>Bacillota</taxon>
        <taxon>Clostridia</taxon>
        <taxon>Eubacteriales</taxon>
        <taxon>Clostridiaceae</taxon>
        <taxon>Clostridium</taxon>
    </lineage>
</organism>
<dbReference type="EC" id="3.1.4.-" evidence="2"/>
<dbReference type="Gene3D" id="3.60.21.10">
    <property type="match status" value="1"/>
</dbReference>
<comment type="cofactor">
    <cofactor evidence="2">
        <name>a divalent metal cation</name>
        <dbReference type="ChEBI" id="CHEBI:60240"/>
    </cofactor>
</comment>
<comment type="similarity">
    <text evidence="1 2">Belongs to the metallophosphoesterase superfamily. YfcE family.</text>
</comment>
<dbReference type="NCBIfam" id="TIGR00040">
    <property type="entry name" value="yfcE"/>
    <property type="match status" value="1"/>
</dbReference>
<comment type="caution">
    <text evidence="4">The sequence shown here is derived from an EMBL/GenBank/DDBJ whole genome shotgun (WGS) entry which is preliminary data.</text>
</comment>
<dbReference type="EMBL" id="JAAZWO010000006">
    <property type="protein sequence ID" value="MBC2397542.1"/>
    <property type="molecule type" value="Genomic_DNA"/>
</dbReference>
<dbReference type="PANTHER" id="PTHR11124">
    <property type="entry name" value="VACUOLAR SORTING PROTEIN VPS29"/>
    <property type="match status" value="1"/>
</dbReference>
<dbReference type="SUPFAM" id="SSF56300">
    <property type="entry name" value="Metallo-dependent phosphatases"/>
    <property type="match status" value="1"/>
</dbReference>
<keyword evidence="2" id="KW-0479">Metal-binding</keyword>
<dbReference type="Proteomes" id="UP000563151">
    <property type="component" value="Unassembled WGS sequence"/>
</dbReference>
<keyword evidence="5" id="KW-1185">Reference proteome</keyword>
<protein>
    <recommendedName>
        <fullName evidence="2">Phosphoesterase</fullName>
        <ecNumber evidence="2">3.1.4.-</ecNumber>
    </recommendedName>
</protein>
<evidence type="ECO:0000259" key="3">
    <source>
        <dbReference type="Pfam" id="PF12850"/>
    </source>
</evidence>
<evidence type="ECO:0000313" key="4">
    <source>
        <dbReference type="EMBL" id="MBC2397542.1"/>
    </source>
</evidence>
<name>A0A923J000_CLOTT</name>
<dbReference type="Pfam" id="PF12850">
    <property type="entry name" value="Metallophos_2"/>
    <property type="match status" value="1"/>
</dbReference>
<evidence type="ECO:0000256" key="1">
    <source>
        <dbReference type="ARBA" id="ARBA00008950"/>
    </source>
</evidence>